<feature type="compositionally biased region" description="Polar residues" evidence="1">
    <location>
        <begin position="32"/>
        <end position="63"/>
    </location>
</feature>
<evidence type="ECO:0000256" key="1">
    <source>
        <dbReference type="SAM" id="MobiDB-lite"/>
    </source>
</evidence>
<dbReference type="Proteomes" id="UP000799428">
    <property type="component" value="Unassembled WGS sequence"/>
</dbReference>
<accession>A0A6G1KL78</accession>
<reference evidence="2" key="1">
    <citation type="journal article" date="2020" name="Stud. Mycol.">
        <title>101 Dothideomycetes genomes: a test case for predicting lifestyles and emergence of pathogens.</title>
        <authorList>
            <person name="Haridas S."/>
            <person name="Albert R."/>
            <person name="Binder M."/>
            <person name="Bloem J."/>
            <person name="Labutti K."/>
            <person name="Salamov A."/>
            <person name="Andreopoulos B."/>
            <person name="Baker S."/>
            <person name="Barry K."/>
            <person name="Bills G."/>
            <person name="Bluhm B."/>
            <person name="Cannon C."/>
            <person name="Castanera R."/>
            <person name="Culley D."/>
            <person name="Daum C."/>
            <person name="Ezra D."/>
            <person name="Gonzalez J."/>
            <person name="Henrissat B."/>
            <person name="Kuo A."/>
            <person name="Liang C."/>
            <person name="Lipzen A."/>
            <person name="Lutzoni F."/>
            <person name="Magnuson J."/>
            <person name="Mondo S."/>
            <person name="Nolan M."/>
            <person name="Ohm R."/>
            <person name="Pangilinan J."/>
            <person name="Park H.-J."/>
            <person name="Ramirez L."/>
            <person name="Alfaro M."/>
            <person name="Sun H."/>
            <person name="Tritt A."/>
            <person name="Yoshinaga Y."/>
            <person name="Zwiers L.-H."/>
            <person name="Turgeon B."/>
            <person name="Goodwin S."/>
            <person name="Spatafora J."/>
            <person name="Crous P."/>
            <person name="Grigoriev I."/>
        </authorList>
    </citation>
    <scope>NUCLEOTIDE SEQUENCE</scope>
    <source>
        <strain evidence="2">CBS 279.74</strain>
    </source>
</reference>
<evidence type="ECO:0000313" key="2">
    <source>
        <dbReference type="EMBL" id="KAF2713117.1"/>
    </source>
</evidence>
<dbReference type="OrthoDB" id="3786746at2759"/>
<evidence type="ECO:0000313" key="3">
    <source>
        <dbReference type="Proteomes" id="UP000799428"/>
    </source>
</evidence>
<feature type="region of interest" description="Disordered" evidence="1">
    <location>
        <begin position="89"/>
        <end position="113"/>
    </location>
</feature>
<gene>
    <name evidence="2" type="ORF">K504DRAFT_461698</name>
</gene>
<keyword evidence="3" id="KW-1185">Reference proteome</keyword>
<dbReference type="EMBL" id="MU005765">
    <property type="protein sequence ID" value="KAF2713117.1"/>
    <property type="molecule type" value="Genomic_DNA"/>
</dbReference>
<name>A0A6G1KL78_9PLEO</name>
<proteinExistence type="predicted"/>
<feature type="compositionally biased region" description="Polar residues" evidence="1">
    <location>
        <begin position="1"/>
        <end position="10"/>
    </location>
</feature>
<dbReference type="AlphaFoldDB" id="A0A6G1KL78"/>
<sequence>MTSPLPNNIRSARLVGLPSNPRAQRQMLHPLDTNQAMGNPTSTHNSYSTLDQNSTTNSSQPYTSHEKPTRAVFIDPRVRNADSAIFANATIPLSPTTSSTDGSEDEDGLDGLAPRRRNALARLFCCFGRDERARRRFARDHHYEKVGGDLHWSEY</sequence>
<protein>
    <submittedName>
        <fullName evidence="2">Uncharacterized protein</fullName>
    </submittedName>
</protein>
<feature type="region of interest" description="Disordered" evidence="1">
    <location>
        <begin position="1"/>
        <end position="69"/>
    </location>
</feature>
<organism evidence="2 3">
    <name type="scientific">Pleomassaria siparia CBS 279.74</name>
    <dbReference type="NCBI Taxonomy" id="1314801"/>
    <lineage>
        <taxon>Eukaryota</taxon>
        <taxon>Fungi</taxon>
        <taxon>Dikarya</taxon>
        <taxon>Ascomycota</taxon>
        <taxon>Pezizomycotina</taxon>
        <taxon>Dothideomycetes</taxon>
        <taxon>Pleosporomycetidae</taxon>
        <taxon>Pleosporales</taxon>
        <taxon>Pleomassariaceae</taxon>
        <taxon>Pleomassaria</taxon>
    </lineage>
</organism>